<accession>A0A5A7P6Q7</accession>
<reference evidence="2" key="1">
    <citation type="journal article" date="2019" name="Curr. Biol.">
        <title>Genome Sequence of Striga asiatica Provides Insight into the Evolution of Plant Parasitism.</title>
        <authorList>
            <person name="Yoshida S."/>
            <person name="Kim S."/>
            <person name="Wafula E.K."/>
            <person name="Tanskanen J."/>
            <person name="Kim Y.M."/>
            <person name="Honaas L."/>
            <person name="Yang Z."/>
            <person name="Spallek T."/>
            <person name="Conn C.E."/>
            <person name="Ichihashi Y."/>
            <person name="Cheong K."/>
            <person name="Cui S."/>
            <person name="Der J.P."/>
            <person name="Gundlach H."/>
            <person name="Jiao Y."/>
            <person name="Hori C."/>
            <person name="Ishida J.K."/>
            <person name="Kasahara H."/>
            <person name="Kiba T."/>
            <person name="Kim M.S."/>
            <person name="Koo N."/>
            <person name="Laohavisit A."/>
            <person name="Lee Y.H."/>
            <person name="Lumba S."/>
            <person name="McCourt P."/>
            <person name="Mortimer J.C."/>
            <person name="Mutuku J.M."/>
            <person name="Nomura T."/>
            <person name="Sasaki-Sekimoto Y."/>
            <person name="Seto Y."/>
            <person name="Wang Y."/>
            <person name="Wakatake T."/>
            <person name="Sakakibara H."/>
            <person name="Demura T."/>
            <person name="Yamaguchi S."/>
            <person name="Yoneyama K."/>
            <person name="Manabe R.I."/>
            <person name="Nelson D.C."/>
            <person name="Schulman A.H."/>
            <person name="Timko M.P."/>
            <person name="dePamphilis C.W."/>
            <person name="Choi D."/>
            <person name="Shirasu K."/>
        </authorList>
    </citation>
    <scope>NUCLEOTIDE SEQUENCE [LARGE SCALE GENOMIC DNA]</scope>
    <source>
        <strain evidence="2">cv. UVA1</strain>
    </source>
</reference>
<dbReference type="Proteomes" id="UP000325081">
    <property type="component" value="Unassembled WGS sequence"/>
</dbReference>
<feature type="non-terminal residue" evidence="1">
    <location>
        <position position="177"/>
    </location>
</feature>
<protein>
    <submittedName>
        <fullName evidence="1">DNA repair protein RecO</fullName>
    </submittedName>
</protein>
<organism evidence="1 2">
    <name type="scientific">Striga asiatica</name>
    <name type="common">Asiatic witchweed</name>
    <name type="synonym">Buchnera asiatica</name>
    <dbReference type="NCBI Taxonomy" id="4170"/>
    <lineage>
        <taxon>Eukaryota</taxon>
        <taxon>Viridiplantae</taxon>
        <taxon>Streptophyta</taxon>
        <taxon>Embryophyta</taxon>
        <taxon>Tracheophyta</taxon>
        <taxon>Spermatophyta</taxon>
        <taxon>Magnoliopsida</taxon>
        <taxon>eudicotyledons</taxon>
        <taxon>Gunneridae</taxon>
        <taxon>Pentapetalae</taxon>
        <taxon>asterids</taxon>
        <taxon>lamiids</taxon>
        <taxon>Lamiales</taxon>
        <taxon>Orobanchaceae</taxon>
        <taxon>Buchnereae</taxon>
        <taxon>Striga</taxon>
    </lineage>
</organism>
<evidence type="ECO:0000313" key="1">
    <source>
        <dbReference type="EMBL" id="GER28585.1"/>
    </source>
</evidence>
<proteinExistence type="predicted"/>
<dbReference type="EMBL" id="BKCP01002891">
    <property type="protein sequence ID" value="GER28585.1"/>
    <property type="molecule type" value="Genomic_DNA"/>
</dbReference>
<evidence type="ECO:0000313" key="2">
    <source>
        <dbReference type="Proteomes" id="UP000325081"/>
    </source>
</evidence>
<keyword evidence="2" id="KW-1185">Reference proteome</keyword>
<dbReference type="OrthoDB" id="62at2759"/>
<sequence length="177" mass="20669">MENLLCNEVWLMSPNILLDNTNVQEKDEPHKVDFWTEEDCEEALSVFIGKEDDYSPERGYSELVVNDDLIRNARFKAVNWLIKFLEFKHCVVATSAVRSTVEHLLPSTKMAPLANIEAFIPQDHKDDLIKCRRMIAKLMVQDHERFVRVKNYWHGPLSPVTVLKVDLFELKSGRKRK</sequence>
<name>A0A5A7P6Q7_STRAF</name>
<dbReference type="AlphaFoldDB" id="A0A5A7P6Q7"/>
<comment type="caution">
    <text evidence="1">The sequence shown here is derived from an EMBL/GenBank/DDBJ whole genome shotgun (WGS) entry which is preliminary data.</text>
</comment>
<gene>
    <name evidence="1" type="ORF">STAS_04391</name>
</gene>